<evidence type="ECO:0000256" key="1">
    <source>
        <dbReference type="ARBA" id="ARBA00023125"/>
    </source>
</evidence>
<feature type="DNA-binding region" description="H-T-H motif" evidence="2">
    <location>
        <begin position="38"/>
        <end position="57"/>
    </location>
</feature>
<evidence type="ECO:0000313" key="5">
    <source>
        <dbReference type="Proteomes" id="UP000308705"/>
    </source>
</evidence>
<dbReference type="GO" id="GO:0003700">
    <property type="term" value="F:DNA-binding transcription factor activity"/>
    <property type="evidence" value="ECO:0007669"/>
    <property type="project" value="TreeGrafter"/>
</dbReference>
<dbReference type="InterPro" id="IPR036271">
    <property type="entry name" value="Tet_transcr_reg_TetR-rel_C_sf"/>
</dbReference>
<dbReference type="EMBL" id="SZQA01000032">
    <property type="protein sequence ID" value="TKK84796.1"/>
    <property type="molecule type" value="Genomic_DNA"/>
</dbReference>
<evidence type="ECO:0000256" key="2">
    <source>
        <dbReference type="PROSITE-ProRule" id="PRU00335"/>
    </source>
</evidence>
<dbReference type="AlphaFoldDB" id="A0A4U3MB15"/>
<dbReference type="Proteomes" id="UP000308705">
    <property type="component" value="Unassembled WGS sequence"/>
</dbReference>
<dbReference type="InterPro" id="IPR050109">
    <property type="entry name" value="HTH-type_TetR-like_transc_reg"/>
</dbReference>
<reference evidence="4 5" key="1">
    <citation type="submission" date="2019-04" db="EMBL/GenBank/DDBJ databases">
        <title>Herbidospora sp. NEAU-GS14.nov., a novel actinomycete isolated from soil.</title>
        <authorList>
            <person name="Han L."/>
        </authorList>
    </citation>
    <scope>NUCLEOTIDE SEQUENCE [LARGE SCALE GENOMIC DNA]</scope>
    <source>
        <strain evidence="4 5">NEAU-GS14</strain>
    </source>
</reference>
<gene>
    <name evidence="4" type="ORF">FDA94_28000</name>
</gene>
<dbReference type="PRINTS" id="PR00455">
    <property type="entry name" value="HTHTETR"/>
</dbReference>
<dbReference type="PANTHER" id="PTHR30055:SF235">
    <property type="entry name" value="TRANSCRIPTIONAL REGULATORY PROTEIN"/>
    <property type="match status" value="1"/>
</dbReference>
<dbReference type="Gene3D" id="1.10.10.60">
    <property type="entry name" value="Homeodomain-like"/>
    <property type="match status" value="1"/>
</dbReference>
<sequence length="191" mass="20423">MSNAANIRQVTRDREATSRRILEAARDLFAAHGYDQVTMRMIAAEAGANVALVNRYFGTKAALFAEALATGSTIESVIAGDPAGLASRLAHRLAVRLQSGATEPVTRMVDRAGTSPEIQAILRAHVEATVVKRIAAQLDGPHPEQRALLAATMILGTGSVRRLFGPGVIEAVDAEEVEARLRAMFEISLRP</sequence>
<dbReference type="OrthoDB" id="3210235at2"/>
<dbReference type="SUPFAM" id="SSF46689">
    <property type="entry name" value="Homeodomain-like"/>
    <property type="match status" value="1"/>
</dbReference>
<dbReference type="InterPro" id="IPR041678">
    <property type="entry name" value="TetR_C_16"/>
</dbReference>
<keyword evidence="1 2" id="KW-0238">DNA-binding</keyword>
<dbReference type="Pfam" id="PF00440">
    <property type="entry name" value="TetR_N"/>
    <property type="match status" value="1"/>
</dbReference>
<dbReference type="PROSITE" id="PS50977">
    <property type="entry name" value="HTH_TETR_2"/>
    <property type="match status" value="1"/>
</dbReference>
<name>A0A4U3MB15_9ACTN</name>
<dbReference type="SUPFAM" id="SSF48498">
    <property type="entry name" value="Tetracyclin repressor-like, C-terminal domain"/>
    <property type="match status" value="1"/>
</dbReference>
<feature type="domain" description="HTH tetR-type" evidence="3">
    <location>
        <begin position="15"/>
        <end position="75"/>
    </location>
</feature>
<evidence type="ECO:0000259" key="3">
    <source>
        <dbReference type="PROSITE" id="PS50977"/>
    </source>
</evidence>
<dbReference type="PANTHER" id="PTHR30055">
    <property type="entry name" value="HTH-TYPE TRANSCRIPTIONAL REGULATOR RUTR"/>
    <property type="match status" value="1"/>
</dbReference>
<evidence type="ECO:0000313" key="4">
    <source>
        <dbReference type="EMBL" id="TKK84796.1"/>
    </source>
</evidence>
<dbReference type="Pfam" id="PF17920">
    <property type="entry name" value="TetR_C_16"/>
    <property type="match status" value="1"/>
</dbReference>
<dbReference type="InterPro" id="IPR001647">
    <property type="entry name" value="HTH_TetR"/>
</dbReference>
<keyword evidence="5" id="KW-1185">Reference proteome</keyword>
<comment type="caution">
    <text evidence="4">The sequence shown here is derived from an EMBL/GenBank/DDBJ whole genome shotgun (WGS) entry which is preliminary data.</text>
</comment>
<accession>A0A4U3MB15</accession>
<dbReference type="InterPro" id="IPR023772">
    <property type="entry name" value="DNA-bd_HTH_TetR-type_CS"/>
</dbReference>
<dbReference type="PROSITE" id="PS01081">
    <property type="entry name" value="HTH_TETR_1"/>
    <property type="match status" value="1"/>
</dbReference>
<dbReference type="InterPro" id="IPR009057">
    <property type="entry name" value="Homeodomain-like_sf"/>
</dbReference>
<dbReference type="Gene3D" id="1.10.357.10">
    <property type="entry name" value="Tetracycline Repressor, domain 2"/>
    <property type="match status" value="1"/>
</dbReference>
<proteinExistence type="predicted"/>
<organism evidence="4 5">
    <name type="scientific">Herbidospora galbida</name>
    <dbReference type="NCBI Taxonomy" id="2575442"/>
    <lineage>
        <taxon>Bacteria</taxon>
        <taxon>Bacillati</taxon>
        <taxon>Actinomycetota</taxon>
        <taxon>Actinomycetes</taxon>
        <taxon>Streptosporangiales</taxon>
        <taxon>Streptosporangiaceae</taxon>
        <taxon>Herbidospora</taxon>
    </lineage>
</organism>
<protein>
    <submittedName>
        <fullName evidence="4">TetR/AcrR family transcriptional regulator</fullName>
    </submittedName>
</protein>
<dbReference type="GO" id="GO:0000976">
    <property type="term" value="F:transcription cis-regulatory region binding"/>
    <property type="evidence" value="ECO:0007669"/>
    <property type="project" value="TreeGrafter"/>
</dbReference>